<dbReference type="Proteomes" id="UP001235840">
    <property type="component" value="Unassembled WGS sequence"/>
</dbReference>
<name>A0ABT9VWI9_9BACI</name>
<proteinExistence type="predicted"/>
<dbReference type="EMBL" id="JAUSTY010000004">
    <property type="protein sequence ID" value="MDQ0165260.1"/>
    <property type="molecule type" value="Genomic_DNA"/>
</dbReference>
<reference evidence="1 2" key="1">
    <citation type="submission" date="2023-07" db="EMBL/GenBank/DDBJ databases">
        <title>Genomic Encyclopedia of Type Strains, Phase IV (KMG-IV): sequencing the most valuable type-strain genomes for metagenomic binning, comparative biology and taxonomic classification.</title>
        <authorList>
            <person name="Goeker M."/>
        </authorList>
    </citation>
    <scope>NUCLEOTIDE SEQUENCE [LARGE SCALE GENOMIC DNA]</scope>
    <source>
        <strain evidence="1 2">DSM 12751</strain>
    </source>
</reference>
<sequence length="210" mass="24208">MRNKTLLIFSVVLVALVIIGGVMYQQLDHSEASVEVEFEGFVIKKAGESFYKQNNNLEDLEQDVDLIIIGEPTKNLKSLKQSQIKLRENEILGEFWVDTPVKVHQVIKGEFEEEEIIIAQHIFMDLENDYVFTPSGYSPLVENAQYVLFLAKSDFGVSGDQEFAWNIMSYNHGKYNLDGRDHIEDQFSDNNQLKLKREVVPKYLSLKKND</sequence>
<dbReference type="RefSeq" id="WP_307392113.1">
    <property type="nucleotide sequence ID" value="NZ_BAAADK010000045.1"/>
</dbReference>
<comment type="caution">
    <text evidence="1">The sequence shown here is derived from an EMBL/GenBank/DDBJ whole genome shotgun (WGS) entry which is preliminary data.</text>
</comment>
<accession>A0ABT9VWI9</accession>
<evidence type="ECO:0000313" key="1">
    <source>
        <dbReference type="EMBL" id="MDQ0165260.1"/>
    </source>
</evidence>
<organism evidence="1 2">
    <name type="scientific">Caldalkalibacillus horti</name>
    <dbReference type="NCBI Taxonomy" id="77523"/>
    <lineage>
        <taxon>Bacteria</taxon>
        <taxon>Bacillati</taxon>
        <taxon>Bacillota</taxon>
        <taxon>Bacilli</taxon>
        <taxon>Bacillales</taxon>
        <taxon>Bacillaceae</taxon>
        <taxon>Caldalkalibacillus</taxon>
    </lineage>
</organism>
<gene>
    <name evidence="1" type="ORF">J2S11_001160</name>
</gene>
<protein>
    <submittedName>
        <fullName evidence="1">Uncharacterized protein</fullName>
    </submittedName>
</protein>
<keyword evidence="2" id="KW-1185">Reference proteome</keyword>
<evidence type="ECO:0000313" key="2">
    <source>
        <dbReference type="Proteomes" id="UP001235840"/>
    </source>
</evidence>